<dbReference type="SUPFAM" id="SSF52540">
    <property type="entry name" value="P-loop containing nucleoside triphosphate hydrolases"/>
    <property type="match status" value="2"/>
</dbReference>
<comment type="caution">
    <text evidence="14">The sequence shown here is derived from an EMBL/GenBank/DDBJ whole genome shotgun (WGS) entry which is preliminary data.</text>
</comment>
<evidence type="ECO:0000256" key="8">
    <source>
        <dbReference type="ARBA" id="ARBA00022989"/>
    </source>
</evidence>
<evidence type="ECO:0000256" key="2">
    <source>
        <dbReference type="ARBA" id="ARBA00009726"/>
    </source>
</evidence>
<dbReference type="InterPro" id="IPR011527">
    <property type="entry name" value="ABC1_TM_dom"/>
</dbReference>
<dbReference type="PANTHER" id="PTHR24223">
    <property type="entry name" value="ATP-BINDING CASSETTE SUB-FAMILY C"/>
    <property type="match status" value="1"/>
</dbReference>
<feature type="domain" description="ABC transmembrane type-1" evidence="13">
    <location>
        <begin position="748"/>
        <end position="1032"/>
    </location>
</feature>
<evidence type="ECO:0000256" key="5">
    <source>
        <dbReference type="ARBA" id="ARBA00022737"/>
    </source>
</evidence>
<dbReference type="Pfam" id="PF00664">
    <property type="entry name" value="ABC_membrane"/>
    <property type="match status" value="2"/>
</dbReference>
<sequence>MGTTKDVTSAASGSTFQALASPALNELPMQWSQRPHPIVNANWFSRALLLWFDPLVLKGAKDALTEDDVWHLAPPDTAAVLQARFQGAWTTAKQTTSSPSFFRALLRTFRRDIGVVLALYTASSVLILLQPVVIKSLLQFLTTESATAVTDLGISSGYVLAALLTLLSFGSVTIMDLGMVFAGRLGCNAKAIVMDLVFLHSLSGHQSCTSSGDLVTLASVDSTRLFMCGLWFMWTFLSPVMVLVIFVMIGFDLGAWPAIAGAAVMVALMAFGVLEGRAVGAIQKDILVVQGERVKFTNELLQGVRAVKMYGWEASLQAHVEAMRGQELSLLKAYHYRRQVSSIALLVAPVLSLALCLVVYVAQGSRLTPPLAFITLAYVNAARTPCSSFSFSIMNLFDALHSSHRIDAFLASSSTTTISTDTPASSAPSPCPAPNNMSSKPPSTPPLIHMQSASFQWKKPSAEAVDNSPEHALKHINIVVDSMPSLTIVVGYVGSGKSSLLSAMLGDLHLASGGCHVTARSVGYCSQDPWLQNSTIRDNIVFTDQVDNTPRYNRVMSACHLEADLASLAGGDSTEIGARGVTLSGGQKARVGLARAAYKDADLYLLDDPLSALDAAVATTVFHECIRNLLSRTRPVVLVVNSHYHLLPFADRVLVMDNGAIVGDGSLESLASTAFPHLFSSPLSSAASVSTDSMTPSSATAESTATIAVASTSLVVAEERKVGHVTSQTYLTYFQASGWNGLGVAMSVLVVFVLAQACLVLMDWFVGFWASSSPFLTTVPSNNNATYAGIYVALSVLALGLVLGRSLYVLHFILLCSKHLHAAILHNVLHAPVPSFFDVTPVGRILNRFSADLSTVDNMVPMLGLHILGLVFQIVASLVVCAATSPYILLLYVPLGYVFSKLRFIYSLTSTQLKRLDATSRSPVLNLLTETSGNGGGTTIRAFHAEDAFQSKARAAIDCNQRFDLTHFISTKWFQMRLDWVSVGVVGGVAFLAVATKHSMGGVTAAGLALTYAIQLTIVLSRTTMEYTYMENVMTSAERLEHYNDLEKEGVITQSLPSSTIQPCPGHETALADWPSQGAVTFANYSMRYRAGLELSLQHVSLSVRGGEKVGICGRTGGGKSSLLAALFRTVEAASGRIMIDGVDIATVDLATLRSRLTIIPQDPVVFSGSVRFNLDPTLTTDDAELWHVLRQVHLADVVGLDYDVAEHGANLSGGQRQLLCIARALLRKSKVVVLDEATANIDGDTDRLIQDTLRANFHHDNVTKLVIAHRVHTILDSDRILVLQDGSVVEFDTPVALLAIENGVFKALAAHAGATLP</sequence>
<feature type="transmembrane region" description="Helical" evidence="11">
    <location>
        <begin position="154"/>
        <end position="175"/>
    </location>
</feature>
<dbReference type="FunFam" id="3.40.50.300:FF:000610">
    <property type="entry name" value="Multidrug resistance-associated ABC transporter"/>
    <property type="match status" value="1"/>
</dbReference>
<keyword evidence="6" id="KW-0547">Nucleotide-binding</keyword>
<dbReference type="Pfam" id="PF00005">
    <property type="entry name" value="ABC_tran"/>
    <property type="match status" value="2"/>
</dbReference>
<dbReference type="InterPro" id="IPR003439">
    <property type="entry name" value="ABC_transporter-like_ATP-bd"/>
</dbReference>
<dbReference type="GO" id="GO:0140359">
    <property type="term" value="F:ABC-type transporter activity"/>
    <property type="evidence" value="ECO:0007669"/>
    <property type="project" value="InterPro"/>
</dbReference>
<dbReference type="PROSITE" id="PS50929">
    <property type="entry name" value="ABC_TM1F"/>
    <property type="match status" value="2"/>
</dbReference>
<protein>
    <recommendedName>
        <fullName evidence="16">ABC transmembrane type-1 domain-containing protein</fullName>
    </recommendedName>
</protein>
<feature type="transmembrane region" description="Helical" evidence="11">
    <location>
        <begin position="225"/>
        <end position="249"/>
    </location>
</feature>
<evidence type="ECO:0008006" key="16">
    <source>
        <dbReference type="Google" id="ProtNLM"/>
    </source>
</evidence>
<feature type="transmembrane region" description="Helical" evidence="11">
    <location>
        <begin position="867"/>
        <end position="893"/>
    </location>
</feature>
<organism evidence="14 15">
    <name type="scientific">Aphanomyces astaci</name>
    <name type="common">Crayfish plague agent</name>
    <dbReference type="NCBI Taxonomy" id="112090"/>
    <lineage>
        <taxon>Eukaryota</taxon>
        <taxon>Sar</taxon>
        <taxon>Stramenopiles</taxon>
        <taxon>Oomycota</taxon>
        <taxon>Saprolegniomycetes</taxon>
        <taxon>Saprolegniales</taxon>
        <taxon>Verrucalvaceae</taxon>
        <taxon>Aphanomyces</taxon>
    </lineage>
</organism>
<evidence type="ECO:0000256" key="7">
    <source>
        <dbReference type="ARBA" id="ARBA00022840"/>
    </source>
</evidence>
<dbReference type="CDD" id="cd18580">
    <property type="entry name" value="ABC_6TM_ABCC_D2"/>
    <property type="match status" value="1"/>
</dbReference>
<keyword evidence="8 11" id="KW-1133">Transmembrane helix</keyword>
<dbReference type="CDD" id="cd18579">
    <property type="entry name" value="ABC_6TM_ABCC_D1"/>
    <property type="match status" value="1"/>
</dbReference>
<feature type="transmembrane region" description="Helical" evidence="11">
    <location>
        <begin position="255"/>
        <end position="274"/>
    </location>
</feature>
<evidence type="ECO:0000256" key="1">
    <source>
        <dbReference type="ARBA" id="ARBA00004128"/>
    </source>
</evidence>
<dbReference type="GO" id="GO:0016887">
    <property type="term" value="F:ATP hydrolysis activity"/>
    <property type="evidence" value="ECO:0007669"/>
    <property type="project" value="InterPro"/>
</dbReference>
<comment type="similarity">
    <text evidence="2">Belongs to the ABC transporter superfamily. ABCC family. Conjugate transporter (TC 3.A.1.208) subfamily.</text>
</comment>
<feature type="transmembrane region" description="Helical" evidence="11">
    <location>
        <begin position="113"/>
        <end position="134"/>
    </location>
</feature>
<keyword evidence="3" id="KW-0813">Transport</keyword>
<dbReference type="InterPro" id="IPR044746">
    <property type="entry name" value="ABCC_6TM_D1"/>
</dbReference>
<dbReference type="SUPFAM" id="SSF90123">
    <property type="entry name" value="ABC transporter transmembrane region"/>
    <property type="match status" value="2"/>
</dbReference>
<feature type="compositionally biased region" description="Low complexity" evidence="10">
    <location>
        <begin position="418"/>
        <end position="428"/>
    </location>
</feature>
<evidence type="ECO:0000256" key="4">
    <source>
        <dbReference type="ARBA" id="ARBA00022692"/>
    </source>
</evidence>
<dbReference type="PROSITE" id="PS50893">
    <property type="entry name" value="ABC_TRANSPORTER_2"/>
    <property type="match status" value="2"/>
</dbReference>
<evidence type="ECO:0000256" key="6">
    <source>
        <dbReference type="ARBA" id="ARBA00022741"/>
    </source>
</evidence>
<dbReference type="CDD" id="cd03244">
    <property type="entry name" value="ABCC_MRP_domain2"/>
    <property type="match status" value="1"/>
</dbReference>
<feature type="domain" description="ABC transporter" evidence="12">
    <location>
        <begin position="448"/>
        <end position="683"/>
    </location>
</feature>
<dbReference type="InterPro" id="IPR017871">
    <property type="entry name" value="ABC_transporter-like_CS"/>
</dbReference>
<comment type="subcellular location">
    <subcellularLocation>
        <location evidence="1">Vacuole membrane</location>
        <topology evidence="1">Multi-pass membrane protein</topology>
    </subcellularLocation>
</comment>
<feature type="domain" description="ABC transmembrane type-1" evidence="13">
    <location>
        <begin position="115"/>
        <end position="396"/>
    </location>
</feature>
<keyword evidence="7" id="KW-0067">ATP-binding</keyword>
<dbReference type="PANTHER" id="PTHR24223:SF443">
    <property type="entry name" value="MULTIDRUG-RESISTANCE LIKE PROTEIN 1, ISOFORM I"/>
    <property type="match status" value="1"/>
</dbReference>
<dbReference type="Proteomes" id="UP000284702">
    <property type="component" value="Unassembled WGS sequence"/>
</dbReference>
<keyword evidence="9 11" id="KW-0472">Membrane</keyword>
<dbReference type="PROSITE" id="PS00211">
    <property type="entry name" value="ABC_TRANSPORTER_1"/>
    <property type="match status" value="2"/>
</dbReference>
<reference evidence="14" key="1">
    <citation type="submission" date="2018-07" db="EMBL/GenBank/DDBJ databases">
        <title>Annotation of Aphanomyces astaci genome assembly.</title>
        <authorList>
            <person name="Studholme D.J."/>
        </authorList>
    </citation>
    <scope>NUCLEOTIDE SEQUENCE [LARGE SCALE GENOMIC DNA]</scope>
    <source>
        <strain evidence="14">Pc</strain>
    </source>
</reference>
<feature type="transmembrane region" description="Helical" evidence="11">
    <location>
        <begin position="340"/>
        <end position="361"/>
    </location>
</feature>
<feature type="domain" description="ABC transporter" evidence="12">
    <location>
        <begin position="1080"/>
        <end position="1311"/>
    </location>
</feature>
<dbReference type="GO" id="GO:0005524">
    <property type="term" value="F:ATP binding"/>
    <property type="evidence" value="ECO:0007669"/>
    <property type="project" value="UniProtKB-KW"/>
</dbReference>
<dbReference type="FunFam" id="3.40.50.300:FF:000997">
    <property type="entry name" value="Multidrug resistance-associated protein 1"/>
    <property type="match status" value="1"/>
</dbReference>
<dbReference type="InterPro" id="IPR050173">
    <property type="entry name" value="ABC_transporter_C-like"/>
</dbReference>
<dbReference type="InterPro" id="IPR036640">
    <property type="entry name" value="ABC1_TM_sf"/>
</dbReference>
<gene>
    <name evidence="14" type="ORF">B5M09_007806</name>
</gene>
<keyword evidence="15" id="KW-1185">Reference proteome</keyword>
<dbReference type="VEuPathDB" id="FungiDB:H257_15107"/>
<keyword evidence="5" id="KW-0677">Repeat</keyword>
<dbReference type="EMBL" id="MZMZ02004669">
    <property type="protein sequence ID" value="RQM19117.1"/>
    <property type="molecule type" value="Genomic_DNA"/>
</dbReference>
<dbReference type="FunFam" id="1.20.1560.10:FF:000013">
    <property type="entry name" value="ABC transporter C family member 2"/>
    <property type="match status" value="1"/>
</dbReference>
<evidence type="ECO:0000256" key="11">
    <source>
        <dbReference type="SAM" id="Phobius"/>
    </source>
</evidence>
<accession>A0A3R8D2H2</accession>
<evidence type="ECO:0000259" key="12">
    <source>
        <dbReference type="PROSITE" id="PS50893"/>
    </source>
</evidence>
<dbReference type="InterPro" id="IPR003593">
    <property type="entry name" value="AAA+_ATPase"/>
</dbReference>
<dbReference type="InterPro" id="IPR027417">
    <property type="entry name" value="P-loop_NTPase"/>
</dbReference>
<keyword evidence="4 11" id="KW-0812">Transmembrane</keyword>
<name>A0A3R8D2H2_APHAT</name>
<evidence type="ECO:0000256" key="3">
    <source>
        <dbReference type="ARBA" id="ARBA00022448"/>
    </source>
</evidence>
<feature type="transmembrane region" description="Helical" evidence="11">
    <location>
        <begin position="785"/>
        <end position="803"/>
    </location>
</feature>
<dbReference type="Gene3D" id="3.40.50.300">
    <property type="entry name" value="P-loop containing nucleotide triphosphate hydrolases"/>
    <property type="match status" value="2"/>
</dbReference>
<evidence type="ECO:0000259" key="13">
    <source>
        <dbReference type="PROSITE" id="PS50929"/>
    </source>
</evidence>
<feature type="transmembrane region" description="Helical" evidence="11">
    <location>
        <begin position="742"/>
        <end position="765"/>
    </location>
</feature>
<evidence type="ECO:0000256" key="10">
    <source>
        <dbReference type="SAM" id="MobiDB-lite"/>
    </source>
</evidence>
<feature type="transmembrane region" description="Helical" evidence="11">
    <location>
        <begin position="1002"/>
        <end position="1020"/>
    </location>
</feature>
<feature type="region of interest" description="Disordered" evidence="10">
    <location>
        <begin position="418"/>
        <end position="445"/>
    </location>
</feature>
<proteinExistence type="inferred from homology"/>
<evidence type="ECO:0000313" key="14">
    <source>
        <dbReference type="EMBL" id="RQM19117.1"/>
    </source>
</evidence>
<dbReference type="SMART" id="SM00382">
    <property type="entry name" value="AAA"/>
    <property type="match status" value="2"/>
</dbReference>
<feature type="transmembrane region" description="Helical" evidence="11">
    <location>
        <begin position="978"/>
        <end position="996"/>
    </location>
</feature>
<dbReference type="Gene3D" id="1.20.1560.10">
    <property type="entry name" value="ABC transporter type 1, transmembrane domain"/>
    <property type="match status" value="2"/>
</dbReference>
<dbReference type="CDD" id="cd03250">
    <property type="entry name" value="ABCC_MRP_domain1"/>
    <property type="match status" value="1"/>
</dbReference>
<dbReference type="GO" id="GO:0005774">
    <property type="term" value="C:vacuolar membrane"/>
    <property type="evidence" value="ECO:0007669"/>
    <property type="project" value="UniProtKB-SubCell"/>
</dbReference>
<evidence type="ECO:0000256" key="9">
    <source>
        <dbReference type="ARBA" id="ARBA00023136"/>
    </source>
</evidence>
<dbReference type="InterPro" id="IPR044726">
    <property type="entry name" value="ABCC_6TM_D2"/>
</dbReference>
<evidence type="ECO:0000313" key="15">
    <source>
        <dbReference type="Proteomes" id="UP000284702"/>
    </source>
</evidence>